<name>A0A450SHG1_9GAMM</name>
<dbReference type="EMBL" id="CAADEY010000037">
    <property type="protein sequence ID" value="VFJ52640.1"/>
    <property type="molecule type" value="Genomic_DNA"/>
</dbReference>
<accession>A0A450SHG1</accession>
<dbReference type="GO" id="GO:0008757">
    <property type="term" value="F:S-adenosylmethionine-dependent methyltransferase activity"/>
    <property type="evidence" value="ECO:0007669"/>
    <property type="project" value="TreeGrafter"/>
</dbReference>
<protein>
    <submittedName>
        <fullName evidence="4">Predicted O-methyltransferase YrrM</fullName>
    </submittedName>
</protein>
<evidence type="ECO:0000256" key="2">
    <source>
        <dbReference type="ARBA" id="ARBA00022679"/>
    </source>
</evidence>
<reference evidence="4" key="1">
    <citation type="submission" date="2019-02" db="EMBL/GenBank/DDBJ databases">
        <authorList>
            <person name="Gruber-Vodicka R. H."/>
            <person name="Seah K. B. B."/>
        </authorList>
    </citation>
    <scope>NUCLEOTIDE SEQUENCE</scope>
    <source>
        <strain evidence="4">BECK_DK161</strain>
    </source>
</reference>
<keyword evidence="1 4" id="KW-0489">Methyltransferase</keyword>
<evidence type="ECO:0000256" key="1">
    <source>
        <dbReference type="ARBA" id="ARBA00022603"/>
    </source>
</evidence>
<proteinExistence type="predicted"/>
<dbReference type="InterPro" id="IPR002935">
    <property type="entry name" value="SAM_O-MeTrfase"/>
</dbReference>
<dbReference type="CDD" id="cd02440">
    <property type="entry name" value="AdoMet_MTases"/>
    <property type="match status" value="1"/>
</dbReference>
<keyword evidence="2 4" id="KW-0808">Transferase</keyword>
<evidence type="ECO:0000256" key="3">
    <source>
        <dbReference type="ARBA" id="ARBA00022691"/>
    </source>
</evidence>
<dbReference type="SUPFAM" id="SSF53335">
    <property type="entry name" value="S-adenosyl-L-methionine-dependent methyltransferases"/>
    <property type="match status" value="1"/>
</dbReference>
<dbReference type="GO" id="GO:0008171">
    <property type="term" value="F:O-methyltransferase activity"/>
    <property type="evidence" value="ECO:0007669"/>
    <property type="project" value="InterPro"/>
</dbReference>
<sequence>MIMSTRTLPLTDVLRDYLLRISLREHPLLQRLRQETATLPQSAMQIAPEQGQFMAMLARLLGARRYLEVGVFTGYSTLAVGMALPADGEIVACDSNEEWTSVARRYWDQAGIGEHVHLYLGQAADSLESLIAQGEAGRFDFAFIDADKENYLLYYEQVLALLRPGGLMAIDNVLVGRRGD</sequence>
<evidence type="ECO:0000313" key="4">
    <source>
        <dbReference type="EMBL" id="VFJ52640.1"/>
    </source>
</evidence>
<dbReference type="PANTHER" id="PTHR10509:SF14">
    <property type="entry name" value="CAFFEOYL-COA O-METHYLTRANSFERASE 3-RELATED"/>
    <property type="match status" value="1"/>
</dbReference>
<dbReference type="Gene3D" id="3.40.50.150">
    <property type="entry name" value="Vaccinia Virus protein VP39"/>
    <property type="match status" value="1"/>
</dbReference>
<dbReference type="PANTHER" id="PTHR10509">
    <property type="entry name" value="O-METHYLTRANSFERASE-RELATED"/>
    <property type="match status" value="1"/>
</dbReference>
<dbReference type="AlphaFoldDB" id="A0A450SHG1"/>
<dbReference type="Pfam" id="PF01596">
    <property type="entry name" value="Methyltransf_3"/>
    <property type="match status" value="1"/>
</dbReference>
<keyword evidence="3" id="KW-0949">S-adenosyl-L-methionine</keyword>
<gene>
    <name evidence="4" type="ORF">BECKDK2373C_GA0170839_10374</name>
</gene>
<dbReference type="GO" id="GO:0032259">
    <property type="term" value="P:methylation"/>
    <property type="evidence" value="ECO:0007669"/>
    <property type="project" value="UniProtKB-KW"/>
</dbReference>
<organism evidence="4">
    <name type="scientific">Candidatus Kentrum sp. DK</name>
    <dbReference type="NCBI Taxonomy" id="2126562"/>
    <lineage>
        <taxon>Bacteria</taxon>
        <taxon>Pseudomonadati</taxon>
        <taxon>Pseudomonadota</taxon>
        <taxon>Gammaproteobacteria</taxon>
        <taxon>Candidatus Kentrum</taxon>
    </lineage>
</organism>
<dbReference type="PROSITE" id="PS51682">
    <property type="entry name" value="SAM_OMT_I"/>
    <property type="match status" value="1"/>
</dbReference>
<dbReference type="InterPro" id="IPR029063">
    <property type="entry name" value="SAM-dependent_MTases_sf"/>
</dbReference>
<dbReference type="InterPro" id="IPR050362">
    <property type="entry name" value="Cation-dep_OMT"/>
</dbReference>